<name>A0A645CPL1_9ZZZZ</name>
<sequence>MLQVADFFRKWMRTCFALNGRGIFDLSAEFAAMGREKQKHLLAESARKLITTFQLGSDVKKMKFYNPDEENFFSKFASFVTKDNLDFFHNSFEEAIFHIERNGNPKLIFTDLSFDIGRIFRL</sequence>
<dbReference type="EMBL" id="VSSQ01028931">
    <property type="protein sequence ID" value="MPM78835.1"/>
    <property type="molecule type" value="Genomic_DNA"/>
</dbReference>
<organism evidence="1">
    <name type="scientific">bioreactor metagenome</name>
    <dbReference type="NCBI Taxonomy" id="1076179"/>
    <lineage>
        <taxon>unclassified sequences</taxon>
        <taxon>metagenomes</taxon>
        <taxon>ecological metagenomes</taxon>
    </lineage>
</organism>
<evidence type="ECO:0000313" key="1">
    <source>
        <dbReference type="EMBL" id="MPM78835.1"/>
    </source>
</evidence>
<gene>
    <name evidence="1" type="ORF">SDC9_125850</name>
</gene>
<dbReference type="AlphaFoldDB" id="A0A645CPL1"/>
<reference evidence="1" key="1">
    <citation type="submission" date="2019-08" db="EMBL/GenBank/DDBJ databases">
        <authorList>
            <person name="Kucharzyk K."/>
            <person name="Murdoch R.W."/>
            <person name="Higgins S."/>
            <person name="Loffler F."/>
        </authorList>
    </citation>
    <scope>NUCLEOTIDE SEQUENCE</scope>
</reference>
<accession>A0A645CPL1</accession>
<proteinExistence type="predicted"/>
<comment type="caution">
    <text evidence="1">The sequence shown here is derived from an EMBL/GenBank/DDBJ whole genome shotgun (WGS) entry which is preliminary data.</text>
</comment>
<protein>
    <submittedName>
        <fullName evidence="1">Uncharacterized protein</fullName>
    </submittedName>
</protein>